<dbReference type="Pfam" id="PF11735">
    <property type="entry name" value="CAP59_mtransfer"/>
    <property type="match status" value="1"/>
</dbReference>
<sequence>MLRQTAFVLMTRRFHSFRRLLRHLIQRLLFVVLFVWDTLNVLSIYSHQSAASVHAAPPPRNTKRIYIACQHWNTEKILRSHWNNALLALVKEFGPEKVFMAIYESGSYDNTKGALKELDAALGELNVKRKITLSNISHKDEITKQPADHGWIRTPSGRIELRCILFLADLRNQVLLPLELLLARPAIDTVLFLNDVVFSPEDVLKLLDTNNGEYAAACSLDFSNPHSHGHEAVMQTWPYFRSQASRHAVYFSKPVPVASCWNGMVAMPVEPFLRDNALRFRGISDSLAGSQLVGSECCRIHSDNPLSATKGVYLNANVRVGYNSTAYQAVHSDNARLSPWQIYEAIWQNRILRWTVTPKFKEWIVHNRARNWRRNGLNHEPGEFCLVNQMQIIMESGWKHVWQTEFVRTYTNVARK</sequence>
<dbReference type="PANTHER" id="PTHR34144">
    <property type="entry name" value="CHROMOSOME 8, WHOLE GENOME SHOTGUN SEQUENCE"/>
    <property type="match status" value="1"/>
</dbReference>
<accession>A0A6A6EPQ7</accession>
<name>A0A6A6EPQ7_9PEZI</name>
<dbReference type="Proteomes" id="UP000800200">
    <property type="component" value="Unassembled WGS sequence"/>
</dbReference>
<dbReference type="InterPro" id="IPR021047">
    <property type="entry name" value="Mannosyltransferase_CMT1"/>
</dbReference>
<evidence type="ECO:0000313" key="1">
    <source>
        <dbReference type="EMBL" id="KAF2192759.1"/>
    </source>
</evidence>
<keyword evidence="2" id="KW-1185">Reference proteome</keyword>
<dbReference type="AlphaFoldDB" id="A0A6A6EPQ7"/>
<reference evidence="1" key="1">
    <citation type="journal article" date="2020" name="Stud. Mycol.">
        <title>101 Dothideomycetes genomes: a test case for predicting lifestyles and emergence of pathogens.</title>
        <authorList>
            <person name="Haridas S."/>
            <person name="Albert R."/>
            <person name="Binder M."/>
            <person name="Bloem J."/>
            <person name="Labutti K."/>
            <person name="Salamov A."/>
            <person name="Andreopoulos B."/>
            <person name="Baker S."/>
            <person name="Barry K."/>
            <person name="Bills G."/>
            <person name="Bluhm B."/>
            <person name="Cannon C."/>
            <person name="Castanera R."/>
            <person name="Culley D."/>
            <person name="Daum C."/>
            <person name="Ezra D."/>
            <person name="Gonzalez J."/>
            <person name="Henrissat B."/>
            <person name="Kuo A."/>
            <person name="Liang C."/>
            <person name="Lipzen A."/>
            <person name="Lutzoni F."/>
            <person name="Magnuson J."/>
            <person name="Mondo S."/>
            <person name="Nolan M."/>
            <person name="Ohm R."/>
            <person name="Pangilinan J."/>
            <person name="Park H.-J."/>
            <person name="Ramirez L."/>
            <person name="Alfaro M."/>
            <person name="Sun H."/>
            <person name="Tritt A."/>
            <person name="Yoshinaga Y."/>
            <person name="Zwiers L.-H."/>
            <person name="Turgeon B."/>
            <person name="Goodwin S."/>
            <person name="Spatafora J."/>
            <person name="Crous P."/>
            <person name="Grigoriev I."/>
        </authorList>
    </citation>
    <scope>NUCLEOTIDE SEQUENCE</scope>
    <source>
        <strain evidence="1">CBS 207.26</strain>
    </source>
</reference>
<dbReference type="OrthoDB" id="262547at2759"/>
<dbReference type="EMBL" id="ML994615">
    <property type="protein sequence ID" value="KAF2192759.1"/>
    <property type="molecule type" value="Genomic_DNA"/>
</dbReference>
<protein>
    <submittedName>
        <fullName evidence="1">Glycosyltransferase family 69 protein</fullName>
    </submittedName>
</protein>
<keyword evidence="1" id="KW-0808">Transferase</keyword>
<dbReference type="GO" id="GO:0016740">
    <property type="term" value="F:transferase activity"/>
    <property type="evidence" value="ECO:0007669"/>
    <property type="project" value="UniProtKB-KW"/>
</dbReference>
<gene>
    <name evidence="1" type="ORF">K469DRAFT_731213</name>
</gene>
<evidence type="ECO:0000313" key="2">
    <source>
        <dbReference type="Proteomes" id="UP000800200"/>
    </source>
</evidence>
<dbReference type="PANTHER" id="PTHR34144:SF7">
    <property type="entry name" value="EXPORT PROTEIN (CAP59), PUTATIVE (AFU_ORTHOLOGUE AFUA_7G05020)-RELATED"/>
    <property type="match status" value="1"/>
</dbReference>
<organism evidence="1 2">
    <name type="scientific">Zopfia rhizophila CBS 207.26</name>
    <dbReference type="NCBI Taxonomy" id="1314779"/>
    <lineage>
        <taxon>Eukaryota</taxon>
        <taxon>Fungi</taxon>
        <taxon>Dikarya</taxon>
        <taxon>Ascomycota</taxon>
        <taxon>Pezizomycotina</taxon>
        <taxon>Dothideomycetes</taxon>
        <taxon>Dothideomycetes incertae sedis</taxon>
        <taxon>Zopfiaceae</taxon>
        <taxon>Zopfia</taxon>
    </lineage>
</organism>
<proteinExistence type="predicted"/>